<dbReference type="Pfam" id="PF10309">
    <property type="entry name" value="NCBP3"/>
    <property type="match status" value="1"/>
</dbReference>
<gene>
    <name evidence="2" type="ORF">E6O75_ATG07902</name>
</gene>
<dbReference type="AlphaFoldDB" id="A0A4Z1NW50"/>
<dbReference type="PANTHER" id="PTHR16291">
    <property type="entry name" value="NUCLEAR CAP-BINDING PROTEIN SUBUNIT 3"/>
    <property type="match status" value="1"/>
</dbReference>
<dbReference type="EMBL" id="SNSC02000020">
    <property type="protein sequence ID" value="TID15574.1"/>
    <property type="molecule type" value="Genomic_DNA"/>
</dbReference>
<organism evidence="2 3">
    <name type="scientific">Venturia nashicola</name>
    <dbReference type="NCBI Taxonomy" id="86259"/>
    <lineage>
        <taxon>Eukaryota</taxon>
        <taxon>Fungi</taxon>
        <taxon>Dikarya</taxon>
        <taxon>Ascomycota</taxon>
        <taxon>Pezizomycotina</taxon>
        <taxon>Dothideomycetes</taxon>
        <taxon>Pleosporomycetidae</taxon>
        <taxon>Venturiales</taxon>
        <taxon>Venturiaceae</taxon>
        <taxon>Venturia</taxon>
    </lineage>
</organism>
<feature type="region of interest" description="Disordered" evidence="1">
    <location>
        <begin position="390"/>
        <end position="449"/>
    </location>
</feature>
<feature type="compositionally biased region" description="Acidic residues" evidence="1">
    <location>
        <begin position="244"/>
        <end position="255"/>
    </location>
</feature>
<dbReference type="STRING" id="86259.A0A4Z1NW50"/>
<proteinExistence type="predicted"/>
<feature type="compositionally biased region" description="Polar residues" evidence="1">
    <location>
        <begin position="33"/>
        <end position="54"/>
    </location>
</feature>
<feature type="region of interest" description="Disordered" evidence="1">
    <location>
        <begin position="190"/>
        <end position="260"/>
    </location>
</feature>
<feature type="compositionally biased region" description="Polar residues" evidence="1">
    <location>
        <begin position="436"/>
        <end position="446"/>
    </location>
</feature>
<keyword evidence="3" id="KW-1185">Reference proteome</keyword>
<feature type="compositionally biased region" description="Basic and acidic residues" evidence="1">
    <location>
        <begin position="392"/>
        <end position="409"/>
    </location>
</feature>
<evidence type="ECO:0000313" key="3">
    <source>
        <dbReference type="Proteomes" id="UP000298493"/>
    </source>
</evidence>
<protein>
    <submittedName>
        <fullName evidence="2">Uncharacterized protein</fullName>
    </submittedName>
</protein>
<accession>A0A4Z1NW50</accession>
<evidence type="ECO:0000313" key="2">
    <source>
        <dbReference type="EMBL" id="TID15574.1"/>
    </source>
</evidence>
<dbReference type="GO" id="GO:0005634">
    <property type="term" value="C:nucleus"/>
    <property type="evidence" value="ECO:0007669"/>
    <property type="project" value="TreeGrafter"/>
</dbReference>
<dbReference type="GO" id="GO:0000340">
    <property type="term" value="F:RNA 7-methylguanosine cap binding"/>
    <property type="evidence" value="ECO:0007669"/>
    <property type="project" value="InterPro"/>
</dbReference>
<feature type="region of interest" description="Disordered" evidence="1">
    <location>
        <begin position="473"/>
        <end position="511"/>
    </location>
</feature>
<evidence type="ECO:0000256" key="1">
    <source>
        <dbReference type="SAM" id="MobiDB-lite"/>
    </source>
</evidence>
<name>A0A4Z1NW50_9PEZI</name>
<feature type="compositionally biased region" description="Basic and acidic residues" evidence="1">
    <location>
        <begin position="217"/>
        <end position="236"/>
    </location>
</feature>
<reference evidence="2 3" key="1">
    <citation type="submission" date="2019-04" db="EMBL/GenBank/DDBJ databases">
        <title>High contiguity whole genome sequence and gene annotation resource for two Venturia nashicola isolates.</title>
        <authorList>
            <person name="Prokchorchik M."/>
            <person name="Won K."/>
            <person name="Lee Y."/>
            <person name="Choi E.D."/>
            <person name="Segonzac C."/>
            <person name="Sohn K.H."/>
        </authorList>
    </citation>
    <scope>NUCLEOTIDE SEQUENCE [LARGE SCALE GENOMIC DNA]</scope>
    <source>
        <strain evidence="2 3">PRI2</strain>
    </source>
</reference>
<dbReference type="GO" id="GO:0003729">
    <property type="term" value="F:mRNA binding"/>
    <property type="evidence" value="ECO:0007669"/>
    <property type="project" value="InterPro"/>
</dbReference>
<sequence length="534" mass="58862">MTDIMPQASDFSHQDVDMDIDIGYMDSNVYPDNGTTPGNPFGNSNGQRFGNSGASALDDLGAQTTNGNPISSADILTAEAVPEKVHLRGLDTLDTGNIKTFAELYFLSDHFVRVEWVDDTGANLIYDTVDSALDALIAFTSENVDSSSLHPLQLRPAKPFTLEKNGQTQTYELSLRAATTTDVKARNAREASRFYLMNPDKDPLERRQKQGRRRPRADRDTSENGEYRKMRYDDKEHKRRRQDDEFDASMYDDDAGTGSADEYDRRKRVRFGGRKDEDLFAGSNGRLRNRSASPPRDGDGRYGFGSDPDESSIRRKIRQRSLTPPRLRNPPVSAHTVMNTGKELFPLTKGRRDLGPSPVADDLFPEKVGSPKELFPNKKINHHRRSNAIDVSPERYTGHERSPSLKDRISGASGSLADRITGGPGSSRLADRISGRPSSSDTNSEFNIRGSAPINVRGAPINIRGAAPISIKGSGGMSVRGAARDDDRMDHDGSAPKELFPHLHRAKGGNQGKELFAEKLKGRGGPRRAAASFF</sequence>
<dbReference type="PANTHER" id="PTHR16291:SF0">
    <property type="entry name" value="NUCLEAR CAP-BINDING PROTEIN SUBUNIT 3"/>
    <property type="match status" value="1"/>
</dbReference>
<feature type="compositionally biased region" description="Basic and acidic residues" evidence="1">
    <location>
        <begin position="199"/>
        <end position="208"/>
    </location>
</feature>
<feature type="region of interest" description="Disordered" evidence="1">
    <location>
        <begin position="276"/>
        <end position="334"/>
    </location>
</feature>
<dbReference type="InterPro" id="IPR019416">
    <property type="entry name" value="NCBP3"/>
</dbReference>
<comment type="caution">
    <text evidence="2">The sequence shown here is derived from an EMBL/GenBank/DDBJ whole genome shotgun (WGS) entry which is preliminary data.</text>
</comment>
<feature type="compositionally biased region" description="Basic and acidic residues" evidence="1">
    <location>
        <begin position="482"/>
        <end position="501"/>
    </location>
</feature>
<dbReference type="Proteomes" id="UP000298493">
    <property type="component" value="Unassembled WGS sequence"/>
</dbReference>
<feature type="region of interest" description="Disordered" evidence="1">
    <location>
        <begin position="31"/>
        <end position="64"/>
    </location>
</feature>